<accession>A0A3P7PPJ8</accession>
<dbReference type="Proteomes" id="UP000279029">
    <property type="component" value="Chromosome"/>
</dbReference>
<reference evidence="2 3" key="1">
    <citation type="submission" date="2018-09" db="EMBL/GenBank/DDBJ databases">
        <authorList>
            <person name="Postec A."/>
        </authorList>
    </citation>
    <scope>NUCLEOTIDE SEQUENCE [LARGE SCALE GENOMIC DNA]</scope>
    <source>
        <strain evidence="2">70B-A</strain>
    </source>
</reference>
<organism evidence="2 3">
    <name type="scientific">Petrocella atlantisensis</name>
    <dbReference type="NCBI Taxonomy" id="2173034"/>
    <lineage>
        <taxon>Bacteria</taxon>
        <taxon>Bacillati</taxon>
        <taxon>Bacillota</taxon>
        <taxon>Clostridia</taxon>
        <taxon>Lachnospirales</taxon>
        <taxon>Vallitaleaceae</taxon>
        <taxon>Petrocella</taxon>
    </lineage>
</organism>
<feature type="transmembrane region" description="Helical" evidence="1">
    <location>
        <begin position="12"/>
        <end position="35"/>
    </location>
</feature>
<evidence type="ECO:0000313" key="2">
    <source>
        <dbReference type="EMBL" id="VDN46387.1"/>
    </source>
</evidence>
<evidence type="ECO:0000256" key="1">
    <source>
        <dbReference type="SAM" id="Phobius"/>
    </source>
</evidence>
<keyword evidence="1" id="KW-0812">Transmembrane</keyword>
<dbReference type="InterPro" id="IPR012902">
    <property type="entry name" value="N_methyl_site"/>
</dbReference>
<proteinExistence type="predicted"/>
<keyword evidence="1" id="KW-0472">Membrane</keyword>
<dbReference type="SUPFAM" id="SSF54523">
    <property type="entry name" value="Pili subunits"/>
    <property type="match status" value="1"/>
</dbReference>
<dbReference type="PROSITE" id="PS00409">
    <property type="entry name" value="PROKAR_NTER_METHYL"/>
    <property type="match status" value="1"/>
</dbReference>
<evidence type="ECO:0000313" key="3">
    <source>
        <dbReference type="Proteomes" id="UP000279029"/>
    </source>
</evidence>
<dbReference type="KEGG" id="cbar:PATL70BA_0530"/>
<dbReference type="NCBIfam" id="TIGR02532">
    <property type="entry name" value="IV_pilin_GFxxxE"/>
    <property type="match status" value="1"/>
</dbReference>
<gene>
    <name evidence="2" type="ORF">PATL70BA_0530</name>
</gene>
<name>A0A3P7PPJ8_9FIRM</name>
<dbReference type="EMBL" id="LR130778">
    <property type="protein sequence ID" value="VDN46387.1"/>
    <property type="molecule type" value="Genomic_DNA"/>
</dbReference>
<evidence type="ECO:0008006" key="4">
    <source>
        <dbReference type="Google" id="ProtNLM"/>
    </source>
</evidence>
<dbReference type="AlphaFoldDB" id="A0A3P7PPJ8"/>
<keyword evidence="3" id="KW-1185">Reference proteome</keyword>
<sequence length="147" mass="16910">MKKFVGREQGFTLIEIIISIALLSVVSVIVLRLFVLSYTINEDAKISDGANTLIVNQLETMKTYNHLDTFLNAYNWLDVTPNKIQGQLFYDDTFSPIDKESRFTLHWSMVKNASISGLYHISTHIIDTTTNETLTAYTTQHYFKHKE</sequence>
<dbReference type="InterPro" id="IPR045584">
    <property type="entry name" value="Pilin-like"/>
</dbReference>
<keyword evidence="1" id="KW-1133">Transmembrane helix</keyword>
<protein>
    <recommendedName>
        <fullName evidence="4">Prepilin-type cleavage/methylation domain-containing protein</fullName>
    </recommendedName>
</protein>
<dbReference type="RefSeq" id="WP_125135910.1">
    <property type="nucleotide sequence ID" value="NZ_LR130778.1"/>
</dbReference>
<dbReference type="Pfam" id="PF07963">
    <property type="entry name" value="N_methyl"/>
    <property type="match status" value="1"/>
</dbReference>